<dbReference type="Gene3D" id="3.40.50.300">
    <property type="entry name" value="P-loop containing nucleotide triphosphate hydrolases"/>
    <property type="match status" value="2"/>
</dbReference>
<dbReference type="EMBL" id="QICC01000029">
    <property type="protein sequence ID" value="RNM41678.1"/>
    <property type="molecule type" value="Genomic_DNA"/>
</dbReference>
<dbReference type="PROSITE" id="PS00211">
    <property type="entry name" value="ABC_TRANSPORTER_1"/>
    <property type="match status" value="1"/>
</dbReference>
<dbReference type="PROSITE" id="PS50893">
    <property type="entry name" value="ABC_TRANSPORTER_2"/>
    <property type="match status" value="2"/>
</dbReference>
<dbReference type="Proteomes" id="UP000253817">
    <property type="component" value="Unassembled WGS sequence"/>
</dbReference>
<evidence type="ECO:0000256" key="6">
    <source>
        <dbReference type="ARBA" id="ARBA00022741"/>
    </source>
</evidence>
<protein>
    <submittedName>
        <fullName evidence="13">ABC transporter ATP-binding protein</fullName>
    </submittedName>
</protein>
<dbReference type="AlphaFoldDB" id="A0A3N0IXH5"/>
<evidence type="ECO:0000256" key="8">
    <source>
        <dbReference type="ARBA" id="ARBA00022967"/>
    </source>
</evidence>
<dbReference type="PANTHER" id="PTHR43553">
    <property type="entry name" value="HEAVY METAL TRANSPORTER"/>
    <property type="match status" value="1"/>
</dbReference>
<dbReference type="SUPFAM" id="SSF52540">
    <property type="entry name" value="P-loop containing nucleoside triphosphate hydrolases"/>
    <property type="match status" value="2"/>
</dbReference>
<accession>A0A3N0IXH5</accession>
<sequence>MAAQTRQGVREAPAVELRGVSCRTADGSLILDDVNLRVRPGECVLLCGRSGMGKTTVTKCINGLIPQFEPGIERIGDVEVRGLDPAVCEMYELARRVGSVFQNPKSQFFNLTSNDELAFGLEAAGEDADVIERRIGETVTALRAERLLGRSVTKMSGGEKQSLVFASVDVMSPDVYVLDEPTANLDAEAVRVLHDQIAAILAHGKTVIVAEHRLYFMADLIDRAVLVDGGRIVREFSPAELRALTDAEREELGLRAADPDDALAVRCPSASPCAPEPLERGLSLRGFSCVRKAGRVFSPVDLDVPRGAVVGVMGANGAGKTTLVRAVAGLERACEGAVCFDGAPLRRKERRRACSLVMQDVNHQLFSDSVRGECELAAGSPRDADGASGLGSPAARIDEVLAALDLAHLEERHPMALSGGQKQRLAIACALLAGREALLLDEPTSGLDLRHMMEVGRLVRTLAERNICIVVVSHDCEFLSCCLRLRVRAGGQVSGGSRRSAGGARHGMGRASAERALWERRL</sequence>
<evidence type="ECO:0000313" key="15">
    <source>
        <dbReference type="Proteomes" id="UP000270112"/>
    </source>
</evidence>
<evidence type="ECO:0000313" key="14">
    <source>
        <dbReference type="Proteomes" id="UP000253817"/>
    </source>
</evidence>
<evidence type="ECO:0000256" key="1">
    <source>
        <dbReference type="ARBA" id="ARBA00004202"/>
    </source>
</evidence>
<dbReference type="SMART" id="SM00382">
    <property type="entry name" value="AAA"/>
    <property type="match status" value="2"/>
</dbReference>
<dbReference type="PANTHER" id="PTHR43553:SF23">
    <property type="entry name" value="ABC TRANSPORTER ATP-BINDING COMPONENT"/>
    <property type="match status" value="1"/>
</dbReference>
<name>A0A3N0IXH5_9ACTN</name>
<organism evidence="13 15">
    <name type="scientific">Eggerthella sinensis</name>
    <dbReference type="NCBI Taxonomy" id="242230"/>
    <lineage>
        <taxon>Bacteria</taxon>
        <taxon>Bacillati</taxon>
        <taxon>Actinomycetota</taxon>
        <taxon>Coriobacteriia</taxon>
        <taxon>Eggerthellales</taxon>
        <taxon>Eggerthellaceae</taxon>
        <taxon>Eggerthella</taxon>
    </lineage>
</organism>
<dbReference type="Pfam" id="PF00005">
    <property type="entry name" value="ABC_tran"/>
    <property type="match status" value="2"/>
</dbReference>
<dbReference type="CDD" id="cd03225">
    <property type="entry name" value="ABC_cobalt_CbiO_domain1"/>
    <property type="match status" value="1"/>
</dbReference>
<dbReference type="Proteomes" id="UP000270112">
    <property type="component" value="Unassembled WGS sequence"/>
</dbReference>
<gene>
    <name evidence="12" type="ORF">C1876_12655</name>
    <name evidence="13" type="ORF">DMP09_08380</name>
</gene>
<evidence type="ECO:0000256" key="9">
    <source>
        <dbReference type="ARBA" id="ARBA00023136"/>
    </source>
</evidence>
<evidence type="ECO:0000256" key="3">
    <source>
        <dbReference type="ARBA" id="ARBA00022448"/>
    </source>
</evidence>
<comment type="similarity">
    <text evidence="2">Belongs to the ABC transporter superfamily.</text>
</comment>
<keyword evidence="3" id="KW-0813">Transport</keyword>
<evidence type="ECO:0000313" key="12">
    <source>
        <dbReference type="EMBL" id="RDB67639.1"/>
    </source>
</evidence>
<dbReference type="InterPro" id="IPR015856">
    <property type="entry name" value="ABC_transpr_CbiO/EcfA_su"/>
</dbReference>
<dbReference type="InterPro" id="IPR050095">
    <property type="entry name" value="ECF_ABC_transporter_ATP-bd"/>
</dbReference>
<evidence type="ECO:0000256" key="5">
    <source>
        <dbReference type="ARBA" id="ARBA00022737"/>
    </source>
</evidence>
<feature type="domain" description="ABC transporter" evidence="11">
    <location>
        <begin position="15"/>
        <end position="254"/>
    </location>
</feature>
<dbReference type="EMBL" id="PPTT01000023">
    <property type="protein sequence ID" value="RDB67639.1"/>
    <property type="molecule type" value="Genomic_DNA"/>
</dbReference>
<comment type="caution">
    <text evidence="13">The sequence shown here is derived from an EMBL/GenBank/DDBJ whole genome shotgun (WGS) entry which is preliminary data.</text>
</comment>
<evidence type="ECO:0000256" key="7">
    <source>
        <dbReference type="ARBA" id="ARBA00022840"/>
    </source>
</evidence>
<dbReference type="RefSeq" id="WP_114547081.1">
    <property type="nucleotide sequence ID" value="NZ_PPTT01000023.1"/>
</dbReference>
<dbReference type="GO" id="GO:0043190">
    <property type="term" value="C:ATP-binding cassette (ABC) transporter complex"/>
    <property type="evidence" value="ECO:0007669"/>
    <property type="project" value="TreeGrafter"/>
</dbReference>
<keyword evidence="8" id="KW-1278">Translocase</keyword>
<keyword evidence="7 13" id="KW-0067">ATP-binding</keyword>
<dbReference type="InterPro" id="IPR027417">
    <property type="entry name" value="P-loop_NTPase"/>
</dbReference>
<keyword evidence="9" id="KW-0472">Membrane</keyword>
<comment type="subcellular location">
    <subcellularLocation>
        <location evidence="1">Cell membrane</location>
        <topology evidence="1">Peripheral membrane protein</topology>
    </subcellularLocation>
</comment>
<reference evidence="12 14" key="1">
    <citation type="journal article" date="2018" name="Elife">
        <title>Discovery and characterization of a prevalent human gut bacterial enzyme sufficient for the inactivation of a family of plant toxins.</title>
        <authorList>
            <person name="Koppel N."/>
            <person name="Bisanz J.E."/>
            <person name="Pandelia M.E."/>
            <person name="Turnbaugh P.J."/>
            <person name="Balskus E.P."/>
        </authorList>
    </citation>
    <scope>NUCLEOTIDE SEQUENCE [LARGE SCALE GENOMIC DNA]</scope>
    <source>
        <strain evidence="12 14">DSM 16107</strain>
    </source>
</reference>
<evidence type="ECO:0000256" key="10">
    <source>
        <dbReference type="ARBA" id="ARBA00025157"/>
    </source>
</evidence>
<evidence type="ECO:0000256" key="2">
    <source>
        <dbReference type="ARBA" id="ARBA00005417"/>
    </source>
</evidence>
<dbReference type="InterPro" id="IPR003593">
    <property type="entry name" value="AAA+_ATPase"/>
</dbReference>
<reference evidence="15" key="2">
    <citation type="submission" date="2018-05" db="EMBL/GenBank/DDBJ databases">
        <title>Genome Sequencing of selected type strains of the family Eggerthellaceae.</title>
        <authorList>
            <person name="Danylec N."/>
            <person name="Stoll D.A."/>
            <person name="Doetsch A."/>
            <person name="Huch M."/>
        </authorList>
    </citation>
    <scope>NUCLEOTIDE SEQUENCE [LARGE SCALE GENOMIC DNA]</scope>
    <source>
        <strain evidence="15">DSM 16107</strain>
    </source>
</reference>
<dbReference type="GO" id="GO:0016887">
    <property type="term" value="F:ATP hydrolysis activity"/>
    <property type="evidence" value="ECO:0007669"/>
    <property type="project" value="InterPro"/>
</dbReference>
<dbReference type="OrthoDB" id="7757085at2"/>
<keyword evidence="5" id="KW-0677">Repeat</keyword>
<dbReference type="InterPro" id="IPR017871">
    <property type="entry name" value="ABC_transporter-like_CS"/>
</dbReference>
<feature type="domain" description="ABC transporter" evidence="11">
    <location>
        <begin position="282"/>
        <end position="515"/>
    </location>
</feature>
<dbReference type="InterPro" id="IPR003439">
    <property type="entry name" value="ABC_transporter-like_ATP-bd"/>
</dbReference>
<evidence type="ECO:0000259" key="11">
    <source>
        <dbReference type="PROSITE" id="PS50893"/>
    </source>
</evidence>
<evidence type="ECO:0000313" key="13">
    <source>
        <dbReference type="EMBL" id="RNM41678.1"/>
    </source>
</evidence>
<keyword evidence="14" id="KW-1185">Reference proteome</keyword>
<evidence type="ECO:0000256" key="4">
    <source>
        <dbReference type="ARBA" id="ARBA00022475"/>
    </source>
</evidence>
<dbReference type="GO" id="GO:0042626">
    <property type="term" value="F:ATPase-coupled transmembrane transporter activity"/>
    <property type="evidence" value="ECO:0007669"/>
    <property type="project" value="TreeGrafter"/>
</dbReference>
<comment type="function">
    <text evidence="10">Probably part of an ABC transporter complex. Responsible for energy coupling to the transport system.</text>
</comment>
<keyword evidence="4" id="KW-1003">Cell membrane</keyword>
<keyword evidence="6" id="KW-0547">Nucleotide-binding</keyword>
<reference evidence="13" key="3">
    <citation type="journal article" date="2019" name="Microbiol. Resour. Announc.">
        <title>Draft Genome Sequences of Type Strains of Gordonibacter faecihominis, Paraeggerthella hongkongensis, Parvibacter caecicola,Slackia equolifaciens, Slackia faecicanis, and Slackia isoflavoniconvertens.</title>
        <authorList>
            <person name="Danylec N."/>
            <person name="Stoll D.A."/>
            <person name="Dotsch A."/>
            <person name="Huch M."/>
        </authorList>
    </citation>
    <scope>NUCLEOTIDE SEQUENCE</scope>
    <source>
        <strain evidence="13">DSM 16107</strain>
    </source>
</reference>
<dbReference type="GO" id="GO:0005524">
    <property type="term" value="F:ATP binding"/>
    <property type="evidence" value="ECO:0007669"/>
    <property type="project" value="UniProtKB-KW"/>
</dbReference>
<proteinExistence type="inferred from homology"/>